<organism evidence="2 3">
    <name type="scientific">Candidatus Galacturonatibacter soehngenii</name>
    <dbReference type="NCBI Taxonomy" id="2307010"/>
    <lineage>
        <taxon>Bacteria</taxon>
        <taxon>Bacillati</taxon>
        <taxon>Bacillota</taxon>
        <taxon>Clostridia</taxon>
        <taxon>Lachnospirales</taxon>
        <taxon>Lachnospiraceae</taxon>
        <taxon>Candidatus Galacturonatibacter</taxon>
    </lineage>
</organism>
<name>A0A7V7QMY5_9FIRM</name>
<dbReference type="Proteomes" id="UP000461768">
    <property type="component" value="Unassembled WGS sequence"/>
</dbReference>
<dbReference type="OrthoDB" id="9814867at2"/>
<sequence>MRLDLSGIWEVAFEESDVELHYNDRIQLPSTTEQAGIGKENNEKTSLYLGRKRPVCGAVWYRRKFVLPREWDNDYVRLCLERSKFTKVWLDQRQIGESYETLIAQKYDLGRLEAGEHEILIRVDNNLEQYDYFPKSLLNGHQYTQHTQTNWNGILGDIYVESHKGIYVDKVLTHRLEKYLDIDIKICPVKQQKEKLYVSVTMTEYNTKNQVYEYKTLFNWKDISISVSNETFQLWDEYAQVFYEIKVSILNQHEEKLCEDYVVITGRRFVETRKHELRINQKRISLRGSLDCAIYPLTGACPFEVEEWMNILSKIKAFGMNHYRFHSWCPPEAAFLAADQLGMYLQVELSCFANGMYHEDEPQYDSALNNYLYDQSVKVIETFGNHPSFVLFAVGNEMVGNLNEYNKLIKSLKKIRTDIMYCQGANNFLLNPQICEEDQFFVTMRTKPGNNIRASFSHNDLPLGSIQTKDRVGTLPTYDEEIKGIDIPLIAHEIGQYQSFPLLSDYNKYKGPLRADVYTILEEKLKEKGLLPKNEAFYYASGALLVECYKAEIEANLRTERMSGFQLLGLQDFTGQGTALVGVLDSFLDNKGFIEAKDFRRFCNEVVVMATLPKYCFEFGEDIPFEIFIYNYSGHSKKSCLSVELLIANKVITSIYKEDVVSEKQKLTRAMEGIIVPSDFLGACEAKLKITYGEYENEYVVWLYPQIDGYIDSLIDSKKEEKEQEFVIEFAKGSNKNQEVWVTNTYNEKAKNVLKENGKVLLCTSKHEESIEGFFPTDFWCYPMFCEACIKSGNPVAPGTMGLLIESEHAAMKHFPTRTYSQWQWQQIVSKGVGVILDDEVNYHIIAQVIDNFDRNHLLGFIYEKKVENGRLLVCASDLLENLELPEVRQLYNSLLDYMLKV</sequence>
<dbReference type="EMBL" id="WAGX01000004">
    <property type="protein sequence ID" value="KAB1440094.1"/>
    <property type="molecule type" value="Genomic_DNA"/>
</dbReference>
<comment type="caution">
    <text evidence="2">The sequence shown here is derived from an EMBL/GenBank/DDBJ whole genome shotgun (WGS) entry which is preliminary data.</text>
</comment>
<reference evidence="2 3" key="2">
    <citation type="submission" date="2020-02" db="EMBL/GenBank/DDBJ databases">
        <title>Candidatus Galacturonibacter soehngenii shows hetero-acetogenic catabolism of galacturonic acid but lacks a canonical carbon monoxide dehydrogenase/acetyl-CoA synthase complex.</title>
        <authorList>
            <person name="Diender M."/>
            <person name="Stouten G.R."/>
            <person name="Petersen J.F."/>
            <person name="Nielsen P.H."/>
            <person name="Dueholm M.S."/>
            <person name="Pronk J.T."/>
            <person name="Van Loosdrecht M.C.M."/>
        </authorList>
    </citation>
    <scope>NUCLEOTIDE SEQUENCE [LARGE SCALE GENOMIC DNA]</scope>
    <source>
        <strain evidence="2">GalUA</strain>
    </source>
</reference>
<protein>
    <recommendedName>
        <fullName evidence="1">Glycoside hydrolase family 2 catalytic domain-containing protein</fullName>
    </recommendedName>
</protein>
<gene>
    <name evidence="2" type="ORF">F7O84_06875</name>
</gene>
<proteinExistence type="predicted"/>
<dbReference type="Gene3D" id="2.60.120.260">
    <property type="entry name" value="Galactose-binding domain-like"/>
    <property type="match status" value="1"/>
</dbReference>
<evidence type="ECO:0000313" key="3">
    <source>
        <dbReference type="Proteomes" id="UP000461768"/>
    </source>
</evidence>
<evidence type="ECO:0000259" key="1">
    <source>
        <dbReference type="Pfam" id="PF02836"/>
    </source>
</evidence>
<dbReference type="InterPro" id="IPR006103">
    <property type="entry name" value="Glyco_hydro_2_cat"/>
</dbReference>
<dbReference type="AlphaFoldDB" id="A0A7V7QMY5"/>
<dbReference type="GO" id="GO:0005975">
    <property type="term" value="P:carbohydrate metabolic process"/>
    <property type="evidence" value="ECO:0007669"/>
    <property type="project" value="InterPro"/>
</dbReference>
<dbReference type="GO" id="GO:0004553">
    <property type="term" value="F:hydrolase activity, hydrolyzing O-glycosyl compounds"/>
    <property type="evidence" value="ECO:0007669"/>
    <property type="project" value="InterPro"/>
</dbReference>
<dbReference type="SUPFAM" id="SSF51445">
    <property type="entry name" value="(Trans)glycosidases"/>
    <property type="match status" value="1"/>
</dbReference>
<dbReference type="RefSeq" id="WP_151143384.1">
    <property type="nucleotide sequence ID" value="NZ_WAGX01000004.1"/>
</dbReference>
<dbReference type="Gene3D" id="3.20.20.80">
    <property type="entry name" value="Glycosidases"/>
    <property type="match status" value="1"/>
</dbReference>
<accession>A0A7V7QMY5</accession>
<dbReference type="SUPFAM" id="SSF49785">
    <property type="entry name" value="Galactose-binding domain-like"/>
    <property type="match status" value="1"/>
</dbReference>
<reference evidence="2 3" key="1">
    <citation type="submission" date="2019-09" db="EMBL/GenBank/DDBJ databases">
        <authorList>
            <person name="Valk L.C."/>
        </authorList>
    </citation>
    <scope>NUCLEOTIDE SEQUENCE [LARGE SCALE GENOMIC DNA]</scope>
    <source>
        <strain evidence="2">GalUA</strain>
    </source>
</reference>
<dbReference type="InterPro" id="IPR017853">
    <property type="entry name" value="GH"/>
</dbReference>
<dbReference type="PANTHER" id="PTHR42732">
    <property type="entry name" value="BETA-GALACTOSIDASE"/>
    <property type="match status" value="1"/>
</dbReference>
<evidence type="ECO:0000313" key="2">
    <source>
        <dbReference type="EMBL" id="KAB1440094.1"/>
    </source>
</evidence>
<keyword evidence="3" id="KW-1185">Reference proteome</keyword>
<feature type="domain" description="Glycoside hydrolase family 2 catalytic" evidence="1">
    <location>
        <begin position="270"/>
        <end position="415"/>
    </location>
</feature>
<dbReference type="InterPro" id="IPR051913">
    <property type="entry name" value="GH2_Domain-Containing"/>
</dbReference>
<dbReference type="PANTHER" id="PTHR42732:SF1">
    <property type="entry name" value="BETA-MANNOSIDASE"/>
    <property type="match status" value="1"/>
</dbReference>
<dbReference type="InterPro" id="IPR008979">
    <property type="entry name" value="Galactose-bd-like_sf"/>
</dbReference>
<dbReference type="Pfam" id="PF02836">
    <property type="entry name" value="Glyco_hydro_2_C"/>
    <property type="match status" value="1"/>
</dbReference>